<protein>
    <submittedName>
        <fullName evidence="1">Uncharacterized protein</fullName>
    </submittedName>
</protein>
<accession>S4PY86</accession>
<reference evidence="1" key="2">
    <citation type="submission" date="2013-05" db="EMBL/GenBank/DDBJ databases">
        <authorList>
            <person name="Carter J.-M."/>
            <person name="Baker S.C."/>
            <person name="Pink R."/>
            <person name="Carter D.R.F."/>
            <person name="Collins A."/>
            <person name="Tomlin J."/>
            <person name="Gibbs M."/>
            <person name="Breuker C.J."/>
        </authorList>
    </citation>
    <scope>NUCLEOTIDE SEQUENCE</scope>
    <source>
        <tissue evidence="1">Ovary</tissue>
    </source>
</reference>
<evidence type="ECO:0000313" key="1">
    <source>
        <dbReference type="EMBL" id="JAA88837.1"/>
    </source>
</evidence>
<name>S4PY86_9NEOP</name>
<organism evidence="1">
    <name type="scientific">Pararge aegeria</name>
    <name type="common">speckled wood butterfly</name>
    <dbReference type="NCBI Taxonomy" id="116150"/>
    <lineage>
        <taxon>Eukaryota</taxon>
        <taxon>Metazoa</taxon>
        <taxon>Ecdysozoa</taxon>
        <taxon>Arthropoda</taxon>
        <taxon>Hexapoda</taxon>
        <taxon>Insecta</taxon>
        <taxon>Pterygota</taxon>
        <taxon>Neoptera</taxon>
        <taxon>Endopterygota</taxon>
        <taxon>Lepidoptera</taxon>
        <taxon>Glossata</taxon>
        <taxon>Ditrysia</taxon>
        <taxon>Papilionoidea</taxon>
        <taxon>Nymphalidae</taxon>
        <taxon>Satyrinae</taxon>
        <taxon>Satyrini</taxon>
        <taxon>Parargina</taxon>
        <taxon>Pararge</taxon>
    </lineage>
</organism>
<sequence length="98" mass="9974">MSSPVSLSLRVATYSLSSKSQLVLLPAPGGGRGQEGVVEGALRGVALGGQGLQQFGREGEGRVGEPRYGGRGVYRIRGARVVAAQAVRRGQAAVRAGG</sequence>
<dbReference type="EMBL" id="GAIX01003723">
    <property type="protein sequence ID" value="JAA88837.1"/>
    <property type="molecule type" value="Transcribed_RNA"/>
</dbReference>
<dbReference type="AlphaFoldDB" id="S4PY86"/>
<reference evidence="1" key="1">
    <citation type="journal article" date="2013" name="BMC Genomics">
        <title>Unscrambling butterfly oogenesis.</title>
        <authorList>
            <person name="Carter J.M."/>
            <person name="Baker S.C."/>
            <person name="Pink R."/>
            <person name="Carter D.R."/>
            <person name="Collins A."/>
            <person name="Tomlin J."/>
            <person name="Gibbs M."/>
            <person name="Breuker C.J."/>
        </authorList>
    </citation>
    <scope>NUCLEOTIDE SEQUENCE</scope>
    <source>
        <tissue evidence="1">Ovary</tissue>
    </source>
</reference>
<proteinExistence type="predicted"/>
<feature type="non-terminal residue" evidence="1">
    <location>
        <position position="98"/>
    </location>
</feature>